<evidence type="ECO:0000256" key="12">
    <source>
        <dbReference type="SAM" id="MobiDB-lite"/>
    </source>
</evidence>
<dbReference type="Pfam" id="PF00097">
    <property type="entry name" value="zf-C3HC4"/>
    <property type="match status" value="1"/>
</dbReference>
<dbReference type="InterPro" id="IPR001841">
    <property type="entry name" value="Znf_RING"/>
</dbReference>
<dbReference type="SMART" id="SM00678">
    <property type="entry name" value="WWE"/>
    <property type="match status" value="2"/>
</dbReference>
<organism evidence="15 16">
    <name type="scientific">Muraenolepis orangiensis</name>
    <name type="common">Patagonian moray cod</name>
    <dbReference type="NCBI Taxonomy" id="630683"/>
    <lineage>
        <taxon>Eukaryota</taxon>
        <taxon>Metazoa</taxon>
        <taxon>Chordata</taxon>
        <taxon>Craniata</taxon>
        <taxon>Vertebrata</taxon>
        <taxon>Euteleostomi</taxon>
        <taxon>Actinopterygii</taxon>
        <taxon>Neopterygii</taxon>
        <taxon>Teleostei</taxon>
        <taxon>Neoteleostei</taxon>
        <taxon>Acanthomorphata</taxon>
        <taxon>Zeiogadaria</taxon>
        <taxon>Gadariae</taxon>
        <taxon>Gadiformes</taxon>
        <taxon>Muraenolepidoidei</taxon>
        <taxon>Muraenolepididae</taxon>
        <taxon>Muraenolepis</taxon>
    </lineage>
</organism>
<dbReference type="GO" id="GO:0061630">
    <property type="term" value="F:ubiquitin protein ligase activity"/>
    <property type="evidence" value="ECO:0007669"/>
    <property type="project" value="UniProtKB-UniRule"/>
</dbReference>
<dbReference type="GO" id="GO:0005737">
    <property type="term" value="C:cytoplasm"/>
    <property type="evidence" value="ECO:0007669"/>
    <property type="project" value="UniProtKB-SubCell"/>
</dbReference>
<sequence>MAIVSGSCVRVNGSRSGPSMSASPSGTVGQSQPMIAVWEWQDDLGHWRPYSGQVSGHIERCLTPPPRQGPGGGVPSPTSVSLGQSDPTLSPYLIDVPSLKQFRQDTGKTRSVRRSLFPQSSGLGSGVSWEWANDEGGWTPYETRTSILLEHSYQARQGTADLGLHGYNYIVDLTSLAQVNKASGFRRQVRRQCSLPYPLASAGHPAAAGPGPACSCHQCLSHSSTGPMPSRSRHSVRPLSVGSMSWGSPWPPPATGAQASVPMQSNSGSTNGLSVPAIPVQLSGSTTVTSALAGMASILMYNTPAPRSVRHTNASLHTTHQRLAQVRHTGASLRYDTPAPRSGTTHRHLAQVRHTGASLRYDTPAPRSASRPEEVIQRYMEPLPLAPDEDCIICMDHLSSPSSYEAVSSESGGPSILPETVGKFITCGHALHMLCMLAMYNNGTKDGSLQCPSCKTIYGEKTGTQPKGKMEIYSIGQSLPGHPDCGTIQIIYSILQGVQGPEHPNPGQPYTCRGFPRFCFLPDNDKGRKVLELLKVAWMRRMIFTVGTSSTTGEPDTVVWNEIHHKTEMMSNLSGHGYPDPNYLDNVLSELASQGVTEACLKHPVGS</sequence>
<dbReference type="Gene3D" id="3.30.390.130">
    <property type="match status" value="1"/>
</dbReference>
<dbReference type="InterPro" id="IPR018957">
    <property type="entry name" value="Znf_C3HC4_RING-type"/>
</dbReference>
<dbReference type="GO" id="GO:0008270">
    <property type="term" value="F:zinc ion binding"/>
    <property type="evidence" value="ECO:0007669"/>
    <property type="project" value="UniProtKB-KW"/>
</dbReference>
<reference evidence="15" key="1">
    <citation type="submission" date="2022-07" db="EMBL/GenBank/DDBJ databases">
        <title>Chromosome-level genome of Muraenolepis orangiensis.</title>
        <authorList>
            <person name="Kim J."/>
        </authorList>
    </citation>
    <scope>NUCLEOTIDE SEQUENCE</scope>
    <source>
        <strain evidence="15">KU_S4_2022</strain>
        <tissue evidence="15">Muscle</tissue>
    </source>
</reference>
<proteinExistence type="inferred from homology"/>
<dbReference type="GO" id="GO:0007219">
    <property type="term" value="P:Notch signaling pathway"/>
    <property type="evidence" value="ECO:0007669"/>
    <property type="project" value="UniProtKB-KW"/>
</dbReference>
<dbReference type="SMART" id="SM00184">
    <property type="entry name" value="RING"/>
    <property type="match status" value="1"/>
</dbReference>
<dbReference type="Proteomes" id="UP001148018">
    <property type="component" value="Unassembled WGS sequence"/>
</dbReference>
<feature type="compositionally biased region" description="Polar residues" evidence="12">
    <location>
        <begin position="257"/>
        <end position="268"/>
    </location>
</feature>
<evidence type="ECO:0000256" key="6">
    <source>
        <dbReference type="ARBA" id="ARBA00022737"/>
    </source>
</evidence>
<dbReference type="Gene3D" id="3.30.720.50">
    <property type="match status" value="2"/>
</dbReference>
<evidence type="ECO:0000256" key="7">
    <source>
        <dbReference type="ARBA" id="ARBA00022771"/>
    </source>
</evidence>
<dbReference type="FunFam" id="3.30.40.10:FF:000097">
    <property type="entry name" value="E3 ubiquitin-protein ligase DTX4"/>
    <property type="match status" value="1"/>
</dbReference>
<dbReference type="PANTHER" id="PTHR12622">
    <property type="entry name" value="DELTEX-RELATED"/>
    <property type="match status" value="1"/>
</dbReference>
<dbReference type="InterPro" id="IPR039396">
    <property type="entry name" value="Deltex_C"/>
</dbReference>
<dbReference type="CDD" id="cd09633">
    <property type="entry name" value="Deltex_C"/>
    <property type="match status" value="1"/>
</dbReference>
<keyword evidence="9" id="KW-0914">Notch signaling pathway</keyword>
<name>A0A9Q0I9M8_9TELE</name>
<dbReference type="InterPro" id="IPR039398">
    <property type="entry name" value="Deltex_fam"/>
</dbReference>
<dbReference type="SUPFAM" id="SSF57850">
    <property type="entry name" value="RING/U-box"/>
    <property type="match status" value="1"/>
</dbReference>
<dbReference type="Pfam" id="PF02825">
    <property type="entry name" value="WWE"/>
    <property type="match status" value="2"/>
</dbReference>
<evidence type="ECO:0000256" key="2">
    <source>
        <dbReference type="ARBA" id="ARBA00004906"/>
    </source>
</evidence>
<dbReference type="EC" id="2.3.2.27" evidence="11"/>
<dbReference type="GO" id="GO:0016567">
    <property type="term" value="P:protein ubiquitination"/>
    <property type="evidence" value="ECO:0007669"/>
    <property type="project" value="UniProtKB-UniRule"/>
</dbReference>
<evidence type="ECO:0000256" key="3">
    <source>
        <dbReference type="ARBA" id="ARBA00009413"/>
    </source>
</evidence>
<feature type="region of interest" description="Disordered" evidence="12">
    <location>
        <begin position="57"/>
        <end position="87"/>
    </location>
</feature>
<evidence type="ECO:0000256" key="8">
    <source>
        <dbReference type="ARBA" id="ARBA00022833"/>
    </source>
</evidence>
<evidence type="ECO:0000256" key="5">
    <source>
        <dbReference type="ARBA" id="ARBA00022723"/>
    </source>
</evidence>
<dbReference type="Gene3D" id="3.30.40.10">
    <property type="entry name" value="Zinc/RING finger domain, C3HC4 (zinc finger)"/>
    <property type="match status" value="1"/>
</dbReference>
<feature type="region of interest" description="Disordered" evidence="12">
    <location>
        <begin position="1"/>
        <end position="30"/>
    </location>
</feature>
<dbReference type="EMBL" id="JANIIK010000115">
    <property type="protein sequence ID" value="KAJ3588731.1"/>
    <property type="molecule type" value="Genomic_DNA"/>
</dbReference>
<dbReference type="PROSITE" id="PS50089">
    <property type="entry name" value="ZF_RING_2"/>
    <property type="match status" value="1"/>
</dbReference>
<feature type="region of interest" description="Disordered" evidence="12">
    <location>
        <begin position="219"/>
        <end position="268"/>
    </location>
</feature>
<dbReference type="Pfam" id="PF18102">
    <property type="entry name" value="DTC"/>
    <property type="match status" value="1"/>
</dbReference>
<dbReference type="FunFam" id="3.30.390.130:FF:000001">
    <property type="entry name" value="Probable E3 ubiquitin-protein ligase DTX3"/>
    <property type="match status" value="1"/>
</dbReference>
<accession>A0A9Q0I9M8</accession>
<dbReference type="InterPro" id="IPR004170">
    <property type="entry name" value="WWE_dom"/>
</dbReference>
<protein>
    <recommendedName>
        <fullName evidence="11">E3 ubiquitin-protein ligase</fullName>
        <ecNumber evidence="11">2.3.2.27</ecNumber>
    </recommendedName>
</protein>
<dbReference type="OrthoDB" id="2449614at2759"/>
<dbReference type="AlphaFoldDB" id="A0A9Q0I9M8"/>
<evidence type="ECO:0000256" key="10">
    <source>
        <dbReference type="PROSITE-ProRule" id="PRU00175"/>
    </source>
</evidence>
<keyword evidence="8 11" id="KW-0862">Zinc</keyword>
<feature type="domain" description="WWE" evidence="14">
    <location>
        <begin position="23"/>
        <end position="114"/>
    </location>
</feature>
<dbReference type="PROSITE" id="PS50918">
    <property type="entry name" value="WWE"/>
    <property type="match status" value="2"/>
</dbReference>
<keyword evidence="7 10" id="KW-0863">Zinc-finger</keyword>
<evidence type="ECO:0000256" key="4">
    <source>
        <dbReference type="ARBA" id="ARBA00022679"/>
    </source>
</evidence>
<evidence type="ECO:0000313" key="16">
    <source>
        <dbReference type="Proteomes" id="UP001148018"/>
    </source>
</evidence>
<dbReference type="InterPro" id="IPR018123">
    <property type="entry name" value="WWE-dom_subgr"/>
</dbReference>
<comment type="pathway">
    <text evidence="2 11">Protein modification; protein ubiquitination.</text>
</comment>
<feature type="compositionally biased region" description="Low complexity" evidence="12">
    <location>
        <begin position="13"/>
        <end position="26"/>
    </location>
</feature>
<keyword evidence="16" id="KW-1185">Reference proteome</keyword>
<evidence type="ECO:0000256" key="1">
    <source>
        <dbReference type="ARBA" id="ARBA00000900"/>
    </source>
</evidence>
<evidence type="ECO:0000256" key="11">
    <source>
        <dbReference type="RuleBase" id="RU367105"/>
    </source>
</evidence>
<feature type="domain" description="WWE" evidence="14">
    <location>
        <begin position="115"/>
        <end position="191"/>
    </location>
</feature>
<dbReference type="InterPro" id="IPR039399">
    <property type="entry name" value="Deltex_C_sf"/>
</dbReference>
<keyword evidence="4 11" id="KW-0808">Transferase</keyword>
<keyword evidence="6" id="KW-0677">Repeat</keyword>
<comment type="caution">
    <text evidence="15">The sequence shown here is derived from an EMBL/GenBank/DDBJ whole genome shotgun (WGS) entry which is preliminary data.</text>
</comment>
<dbReference type="InterPro" id="IPR037197">
    <property type="entry name" value="WWE_dom_sf"/>
</dbReference>
<keyword evidence="11" id="KW-0963">Cytoplasm</keyword>
<dbReference type="InterPro" id="IPR013083">
    <property type="entry name" value="Znf_RING/FYVE/PHD"/>
</dbReference>
<feature type="domain" description="RING-type" evidence="13">
    <location>
        <begin position="391"/>
        <end position="455"/>
    </location>
</feature>
<gene>
    <name evidence="15" type="ORF">NHX12_009585</name>
</gene>
<keyword evidence="5 11" id="KW-0479">Metal-binding</keyword>
<evidence type="ECO:0000259" key="13">
    <source>
        <dbReference type="PROSITE" id="PS50089"/>
    </source>
</evidence>
<evidence type="ECO:0000256" key="9">
    <source>
        <dbReference type="ARBA" id="ARBA00022976"/>
    </source>
</evidence>
<dbReference type="SUPFAM" id="SSF117839">
    <property type="entry name" value="WWE domain"/>
    <property type="match status" value="2"/>
</dbReference>
<comment type="catalytic activity">
    <reaction evidence="1 11">
        <text>S-ubiquitinyl-[E2 ubiquitin-conjugating enzyme]-L-cysteine + [acceptor protein]-L-lysine = [E2 ubiquitin-conjugating enzyme]-L-cysteine + N(6)-ubiquitinyl-[acceptor protein]-L-lysine.</text>
        <dbReference type="EC" id="2.3.2.27"/>
    </reaction>
</comment>
<evidence type="ECO:0000259" key="14">
    <source>
        <dbReference type="PROSITE" id="PS50918"/>
    </source>
</evidence>
<comment type="similarity">
    <text evidence="3 11">Belongs to the Deltex family.</text>
</comment>
<comment type="subcellular location">
    <subcellularLocation>
        <location evidence="11">Cytoplasm</location>
    </subcellularLocation>
</comment>
<evidence type="ECO:0000313" key="15">
    <source>
        <dbReference type="EMBL" id="KAJ3588731.1"/>
    </source>
</evidence>